<evidence type="ECO:0008006" key="4">
    <source>
        <dbReference type="Google" id="ProtNLM"/>
    </source>
</evidence>
<name>A0AAV5VSJ8_9BILA</name>
<accession>A0AAV5VSJ8</accession>
<keyword evidence="1" id="KW-0472">Membrane</keyword>
<reference evidence="2" key="1">
    <citation type="submission" date="2023-10" db="EMBL/GenBank/DDBJ databases">
        <title>Genome assembly of Pristionchus species.</title>
        <authorList>
            <person name="Yoshida K."/>
            <person name="Sommer R.J."/>
        </authorList>
    </citation>
    <scope>NUCLEOTIDE SEQUENCE</scope>
    <source>
        <strain evidence="2">RS5133</strain>
    </source>
</reference>
<gene>
    <name evidence="2" type="ORF">PFISCL1PPCAC_13718</name>
</gene>
<protein>
    <recommendedName>
        <fullName evidence="4">G protein-coupled receptor</fullName>
    </recommendedName>
</protein>
<dbReference type="Pfam" id="PF10326">
    <property type="entry name" value="7TM_GPCR_Str"/>
    <property type="match status" value="1"/>
</dbReference>
<sequence>IIKMLVGSLVSEEIYHGYSYFSIGFGCVSNAYLIYIIIVTKVKHVGQYRWLLLSFSIVDVLISLVHFALIPGNHMTEFGFIFWGYRLLELPTEQGNWIVILWCLLFYQTFVLTAFHHVYRFVLVCQPRWLDWIGRNPWRNWITIAVIADIIFIVKSHSRKPGYIKCNLRNCV</sequence>
<organism evidence="2 3">
    <name type="scientific">Pristionchus fissidentatus</name>
    <dbReference type="NCBI Taxonomy" id="1538716"/>
    <lineage>
        <taxon>Eukaryota</taxon>
        <taxon>Metazoa</taxon>
        <taxon>Ecdysozoa</taxon>
        <taxon>Nematoda</taxon>
        <taxon>Chromadorea</taxon>
        <taxon>Rhabditida</taxon>
        <taxon>Rhabditina</taxon>
        <taxon>Diplogasteromorpha</taxon>
        <taxon>Diplogasteroidea</taxon>
        <taxon>Neodiplogasteridae</taxon>
        <taxon>Pristionchus</taxon>
    </lineage>
</organism>
<keyword evidence="1" id="KW-0812">Transmembrane</keyword>
<keyword evidence="3" id="KW-1185">Reference proteome</keyword>
<evidence type="ECO:0000313" key="3">
    <source>
        <dbReference type="Proteomes" id="UP001432322"/>
    </source>
</evidence>
<evidence type="ECO:0000256" key="1">
    <source>
        <dbReference type="SAM" id="Phobius"/>
    </source>
</evidence>
<keyword evidence="1" id="KW-1133">Transmembrane helix</keyword>
<dbReference type="Proteomes" id="UP001432322">
    <property type="component" value="Unassembled WGS sequence"/>
</dbReference>
<dbReference type="InterPro" id="IPR019428">
    <property type="entry name" value="7TM_GPCR_serpentine_rcpt_Str"/>
</dbReference>
<dbReference type="PANTHER" id="PTHR22943">
    <property type="entry name" value="7-TRANSMEMBRANE DOMAIN RECEPTOR C.ELEGANS"/>
    <property type="match status" value="1"/>
</dbReference>
<dbReference type="AlphaFoldDB" id="A0AAV5VSJ8"/>
<feature type="transmembrane region" description="Helical" evidence="1">
    <location>
        <begin position="97"/>
        <end position="119"/>
    </location>
</feature>
<dbReference type="PANTHER" id="PTHR22943:SF248">
    <property type="entry name" value="SEVEN TM RECEPTOR"/>
    <property type="match status" value="1"/>
</dbReference>
<feature type="non-terminal residue" evidence="2">
    <location>
        <position position="1"/>
    </location>
</feature>
<comment type="caution">
    <text evidence="2">The sequence shown here is derived from an EMBL/GenBank/DDBJ whole genome shotgun (WGS) entry which is preliminary data.</text>
</comment>
<proteinExistence type="predicted"/>
<feature type="transmembrane region" description="Helical" evidence="1">
    <location>
        <begin position="50"/>
        <end position="70"/>
    </location>
</feature>
<dbReference type="EMBL" id="BTSY01000004">
    <property type="protein sequence ID" value="GMT22421.1"/>
    <property type="molecule type" value="Genomic_DNA"/>
</dbReference>
<dbReference type="SUPFAM" id="SSF81321">
    <property type="entry name" value="Family A G protein-coupled receptor-like"/>
    <property type="match status" value="1"/>
</dbReference>
<evidence type="ECO:0000313" key="2">
    <source>
        <dbReference type="EMBL" id="GMT22421.1"/>
    </source>
</evidence>
<feature type="transmembrane region" description="Helical" evidence="1">
    <location>
        <begin position="20"/>
        <end position="38"/>
    </location>
</feature>